<comment type="caution">
    <text evidence="1">The sequence shown here is derived from an EMBL/GenBank/DDBJ whole genome shotgun (WGS) entry which is preliminary data.</text>
</comment>
<protein>
    <submittedName>
        <fullName evidence="1">Uncharacterized protein</fullName>
    </submittedName>
</protein>
<name>A0ABC8SHI3_9AQUA</name>
<evidence type="ECO:0000313" key="1">
    <source>
        <dbReference type="EMBL" id="CAK9156651.1"/>
    </source>
</evidence>
<reference evidence="1 2" key="1">
    <citation type="submission" date="2024-02" db="EMBL/GenBank/DDBJ databases">
        <authorList>
            <person name="Vignale AGUSTIN F."/>
            <person name="Sosa J E."/>
            <person name="Modenutti C."/>
        </authorList>
    </citation>
    <scope>NUCLEOTIDE SEQUENCE [LARGE SCALE GENOMIC DNA]</scope>
</reference>
<keyword evidence="2" id="KW-1185">Reference proteome</keyword>
<organism evidence="1 2">
    <name type="scientific">Ilex paraguariensis</name>
    <name type="common">yerba mate</name>
    <dbReference type="NCBI Taxonomy" id="185542"/>
    <lineage>
        <taxon>Eukaryota</taxon>
        <taxon>Viridiplantae</taxon>
        <taxon>Streptophyta</taxon>
        <taxon>Embryophyta</taxon>
        <taxon>Tracheophyta</taxon>
        <taxon>Spermatophyta</taxon>
        <taxon>Magnoliopsida</taxon>
        <taxon>eudicotyledons</taxon>
        <taxon>Gunneridae</taxon>
        <taxon>Pentapetalae</taxon>
        <taxon>asterids</taxon>
        <taxon>campanulids</taxon>
        <taxon>Aquifoliales</taxon>
        <taxon>Aquifoliaceae</taxon>
        <taxon>Ilex</taxon>
    </lineage>
</organism>
<proteinExistence type="predicted"/>
<accession>A0ABC8SHI3</accession>
<sequence>MQTLPPALGPTSNYMPAPQAYITVAPDATPASHSADSFSVSNDKLFKDIGRAKVGDARNPQVSSVATVVETSILAPIEVIPIQTLPPALGPTLDYMPAPQAYIPVAPDATPASHSADSFSVSNDELFKDFGRGIGGEVIGPPGA</sequence>
<dbReference type="EMBL" id="CAUOFW020002892">
    <property type="protein sequence ID" value="CAK9156651.1"/>
    <property type="molecule type" value="Genomic_DNA"/>
</dbReference>
<dbReference type="Proteomes" id="UP001642360">
    <property type="component" value="Unassembled WGS sequence"/>
</dbReference>
<gene>
    <name evidence="1" type="ORF">ILEXP_LOCUS25198</name>
</gene>
<dbReference type="AlphaFoldDB" id="A0ABC8SHI3"/>
<evidence type="ECO:0000313" key="2">
    <source>
        <dbReference type="Proteomes" id="UP001642360"/>
    </source>
</evidence>